<comment type="caution">
    <text evidence="1">The sequence shown here is derived from an EMBL/GenBank/DDBJ whole genome shotgun (WGS) entry which is preliminary data.</text>
</comment>
<dbReference type="EMBL" id="WTPW01000072">
    <property type="protein sequence ID" value="KAF0552062.1"/>
    <property type="molecule type" value="Genomic_DNA"/>
</dbReference>
<reference evidence="1 2" key="1">
    <citation type="journal article" date="2019" name="Environ. Microbiol.">
        <title>At the nexus of three kingdoms: the genome of the mycorrhizal fungus Gigaspora margarita provides insights into plant, endobacterial and fungal interactions.</title>
        <authorList>
            <person name="Venice F."/>
            <person name="Ghignone S."/>
            <person name="Salvioli di Fossalunga A."/>
            <person name="Amselem J."/>
            <person name="Novero M."/>
            <person name="Xianan X."/>
            <person name="Sedzielewska Toro K."/>
            <person name="Morin E."/>
            <person name="Lipzen A."/>
            <person name="Grigoriev I.V."/>
            <person name="Henrissat B."/>
            <person name="Martin F.M."/>
            <person name="Bonfante P."/>
        </authorList>
    </citation>
    <scope>NUCLEOTIDE SEQUENCE [LARGE SCALE GENOMIC DNA]</scope>
    <source>
        <strain evidence="1 2">BEG34</strain>
    </source>
</reference>
<keyword evidence="2" id="KW-1185">Reference proteome</keyword>
<organism evidence="1 2">
    <name type="scientific">Gigaspora margarita</name>
    <dbReference type="NCBI Taxonomy" id="4874"/>
    <lineage>
        <taxon>Eukaryota</taxon>
        <taxon>Fungi</taxon>
        <taxon>Fungi incertae sedis</taxon>
        <taxon>Mucoromycota</taxon>
        <taxon>Glomeromycotina</taxon>
        <taxon>Glomeromycetes</taxon>
        <taxon>Diversisporales</taxon>
        <taxon>Gigasporaceae</taxon>
        <taxon>Gigaspora</taxon>
    </lineage>
</organism>
<sequence>MYHEWKDSILLVPEGTYNKDLPKYKRAEAPVDCEFKQSTKLVQDARTIASPIRRFQMFIKAYDEKTKTMLLVPDFEEYDVLTDLVKENG</sequence>
<dbReference type="Proteomes" id="UP000439903">
    <property type="component" value="Unassembled WGS sequence"/>
</dbReference>
<dbReference type="AlphaFoldDB" id="A0A8H4B159"/>
<dbReference type="OrthoDB" id="3363286at2759"/>
<name>A0A8H4B159_GIGMA</name>
<proteinExistence type="predicted"/>
<protein>
    <submittedName>
        <fullName evidence="1">Uncharacterized protein</fullName>
    </submittedName>
</protein>
<gene>
    <name evidence="1" type="ORF">F8M41_022668</name>
</gene>
<evidence type="ECO:0000313" key="1">
    <source>
        <dbReference type="EMBL" id="KAF0552062.1"/>
    </source>
</evidence>
<evidence type="ECO:0000313" key="2">
    <source>
        <dbReference type="Proteomes" id="UP000439903"/>
    </source>
</evidence>
<accession>A0A8H4B159</accession>